<dbReference type="eggNOG" id="ENOG502Z7WD">
    <property type="taxonomic scope" value="Bacteria"/>
</dbReference>
<dbReference type="AlphaFoldDB" id="F3L5E0"/>
<name>F3L5E0_9GAMM</name>
<dbReference type="Pfam" id="PF12228">
    <property type="entry name" value="DUF3604"/>
    <property type="match status" value="1"/>
</dbReference>
<evidence type="ECO:0000313" key="2">
    <source>
        <dbReference type="Proteomes" id="UP000005615"/>
    </source>
</evidence>
<organism evidence="1 2">
    <name type="scientific">Aequoribacter fuscus</name>
    <dbReference type="NCBI Taxonomy" id="2518989"/>
    <lineage>
        <taxon>Bacteria</taxon>
        <taxon>Pseudomonadati</taxon>
        <taxon>Pseudomonadota</taxon>
        <taxon>Gammaproteobacteria</taxon>
        <taxon>Cellvibrionales</taxon>
        <taxon>Halieaceae</taxon>
        <taxon>Aequoribacter</taxon>
    </lineage>
</organism>
<dbReference type="EMBL" id="AEIG01000104">
    <property type="protein sequence ID" value="EGG28457.1"/>
    <property type="molecule type" value="Genomic_DNA"/>
</dbReference>
<proteinExistence type="predicted"/>
<dbReference type="Proteomes" id="UP000005615">
    <property type="component" value="Unassembled WGS sequence"/>
</dbReference>
<dbReference type="OrthoDB" id="543560at2"/>
<protein>
    <submittedName>
        <fullName evidence="1">Uncharacterized protein</fullName>
    </submittedName>
</protein>
<dbReference type="InterPro" id="IPR022028">
    <property type="entry name" value="DUF3604"/>
</dbReference>
<evidence type="ECO:0000313" key="1">
    <source>
        <dbReference type="EMBL" id="EGG28457.1"/>
    </source>
</evidence>
<accession>F3L5E0</accession>
<dbReference type="STRING" id="2518989.IMCC3088_71"/>
<reference evidence="1 2" key="1">
    <citation type="journal article" date="2011" name="J. Bacteriol.">
        <title>Genome sequence of strain IMCC3088, a proteorhodopsin-containing marine bacterium belonging to the OM60/NOR5 clade.</title>
        <authorList>
            <person name="Jang Y."/>
            <person name="Oh H.M."/>
            <person name="Kang I."/>
            <person name="Lee K."/>
            <person name="Yang S.J."/>
            <person name="Cho J.C."/>
        </authorList>
    </citation>
    <scope>NUCLEOTIDE SEQUENCE [LARGE SCALE GENOMIC DNA]</scope>
    <source>
        <strain evidence="1 2">IMCC3088</strain>
    </source>
</reference>
<dbReference type="Gene3D" id="3.20.20.140">
    <property type="entry name" value="Metal-dependent hydrolases"/>
    <property type="match status" value="1"/>
</dbReference>
<dbReference type="RefSeq" id="WP_009577069.1">
    <property type="nucleotide sequence ID" value="NZ_AEIG01000104.1"/>
</dbReference>
<comment type="caution">
    <text evidence="1">The sequence shown here is derived from an EMBL/GenBank/DDBJ whole genome shotgun (WGS) entry which is preliminary data.</text>
</comment>
<gene>
    <name evidence="1" type="ORF">IMCC3088_71</name>
</gene>
<sequence>MRTPFIYAAVMAALCSNIPLGALAQDEKQRTLLWGDTHLHTAYSFDAFLFQNRSTDPETAYRYAMGLPVIHPFYKARVQRHRPLDFLVVSDHAELTSIPLRLSQGDPEVSATEFGQFALAKMKEGKGAEVFSMLVHGAAAGESAMVDELQSESIRRTPWRQTAEIADRYNQPGIFSAIIGWEWSSLPGGANLHRIVFMDGDASRAEQFLPFSSTDSMNPEDLWAWLDETQPKVGAEFVSIPHNMNLSKGRSFELTQFDGSPMTPEYAMQRARWETVAEVTQTKGDSETHPMISPNDEFANFETYEFLIGGLQSEQQADLSGNYARPALLNGLKLKQELGVNPFAFGMIGSTDSHTALSSSEENNFHGKQVTDSTPERKMLERAGRVGWDMAASGVAAVWAEENTREAIVAAFKRKEVYATTGTRIGLRVFAGTDFEGADLEASDMVARGYARGVPMGGALTLTDEAPRFMIHASRDVMSAGLDRIQMIKGFVNDKGEAEDRIYDLAGGEDRARLDDGRFEPLPNTVNLNTAEYDRSQGASELRVLWQDPDYIPGQSAVYYVRVLEAATPRHSLLDAVALQEELPERFAKTIQERAYSSPIWVN</sequence>
<keyword evidence="2" id="KW-1185">Reference proteome</keyword>